<dbReference type="GO" id="GO:0004497">
    <property type="term" value="F:monooxygenase activity"/>
    <property type="evidence" value="ECO:0007669"/>
    <property type="project" value="UniProtKB-KW"/>
</dbReference>
<evidence type="ECO:0000256" key="2">
    <source>
        <dbReference type="ARBA" id="ARBA00004167"/>
    </source>
</evidence>
<comment type="caution">
    <text evidence="17">The sequence shown here is derived from an EMBL/GenBank/DDBJ whole genome shotgun (WGS) entry which is preliminary data.</text>
</comment>
<dbReference type="OrthoDB" id="2789670at2759"/>
<dbReference type="InterPro" id="IPR001128">
    <property type="entry name" value="Cyt_P450"/>
</dbReference>
<dbReference type="GO" id="GO:0005506">
    <property type="term" value="F:iron ion binding"/>
    <property type="evidence" value="ECO:0007669"/>
    <property type="project" value="InterPro"/>
</dbReference>
<evidence type="ECO:0000256" key="10">
    <source>
        <dbReference type="ARBA" id="ARBA00023004"/>
    </source>
</evidence>
<evidence type="ECO:0000256" key="8">
    <source>
        <dbReference type="ARBA" id="ARBA00022989"/>
    </source>
</evidence>
<keyword evidence="10 14" id="KW-0408">Iron</keyword>
<evidence type="ECO:0000256" key="4">
    <source>
        <dbReference type="ARBA" id="ARBA00010617"/>
    </source>
</evidence>
<evidence type="ECO:0000256" key="6">
    <source>
        <dbReference type="ARBA" id="ARBA00022692"/>
    </source>
</evidence>
<proteinExistence type="inferred from homology"/>
<comment type="cofactor">
    <cofactor evidence="1 14">
        <name>heme</name>
        <dbReference type="ChEBI" id="CHEBI:30413"/>
    </cofactor>
</comment>
<comment type="pathway">
    <text evidence="3">Secondary metabolite biosynthesis.</text>
</comment>
<sequence length="562" mass="63038">MFSIVSNLASRLTSPQIRCKASKCLSFPFHLFTIMPSQVNVGLILFAVFLGYKLLTQKSAKLPFPPGPKGLPILGSAFSMPTSHVWIGFNEWAKTWGPIMSFTAMGARYVLVSDYKIADEMLGKTGSEYADRPSLEMAKLSGWDRALSLMTYGDKLREYRKLIGRVIGTRGNMSRFDSVEEYQANMFVKRVLDNPTDAAGAIRKTAGAMILHLTYGYKIQETGVDPLVNLADEAMADFGDITRPGAYIVELFPFLRNIPAWFPFFSFKKRALECIDTCNALSDIPFAFCEQQLEKGEENNSFCAALLKDEAMTKDHLNELKWAAASFYAAGSDTVCRQLYVPVSVFANYRAKKTVSVIYCYFLACCIYPDIQRKAQAEVDRVVGKDRLPTLADRDSLPYVAAVIKELYRWLPIIPLAVPHRATRDTIYKDYFIPKGTDVIVNVWKYLHDPVEYPDPFTFNPERFFGPNPAPAPHDRGLFGYGRRICPGIHLPLPMNNLQAEVSVFINVVKAVAALQIQCPLDANGKPIVPTPKRPVEFKCTVKPRSQHVVGLLEETLRTSEV</sequence>
<dbReference type="SUPFAM" id="SSF48264">
    <property type="entry name" value="Cytochrome P450"/>
    <property type="match status" value="1"/>
</dbReference>
<evidence type="ECO:0000256" key="13">
    <source>
        <dbReference type="ARBA" id="ARBA00023180"/>
    </source>
</evidence>
<keyword evidence="9 15" id="KW-0560">Oxidoreductase</keyword>
<dbReference type="Pfam" id="PF00067">
    <property type="entry name" value="p450"/>
    <property type="match status" value="2"/>
</dbReference>
<comment type="subcellular location">
    <subcellularLocation>
        <location evidence="2">Membrane</location>
        <topology evidence="2">Single-pass membrane protein</topology>
    </subcellularLocation>
</comment>
<dbReference type="InterPro" id="IPR050364">
    <property type="entry name" value="Cytochrome_P450_fung"/>
</dbReference>
<name>A0A8H5C4G1_9AGAR</name>
<evidence type="ECO:0000256" key="7">
    <source>
        <dbReference type="ARBA" id="ARBA00022723"/>
    </source>
</evidence>
<evidence type="ECO:0000256" key="3">
    <source>
        <dbReference type="ARBA" id="ARBA00005179"/>
    </source>
</evidence>
<evidence type="ECO:0000256" key="12">
    <source>
        <dbReference type="ARBA" id="ARBA00023136"/>
    </source>
</evidence>
<accession>A0A8H5C4G1</accession>
<comment type="similarity">
    <text evidence="4 15">Belongs to the cytochrome P450 family.</text>
</comment>
<dbReference type="PANTHER" id="PTHR46300">
    <property type="entry name" value="P450, PUTATIVE (EUROFUNG)-RELATED-RELATED"/>
    <property type="match status" value="1"/>
</dbReference>
<dbReference type="GO" id="GO:0016020">
    <property type="term" value="C:membrane"/>
    <property type="evidence" value="ECO:0007669"/>
    <property type="project" value="UniProtKB-SubCell"/>
</dbReference>
<dbReference type="PROSITE" id="PS00086">
    <property type="entry name" value="CYTOCHROME_P450"/>
    <property type="match status" value="1"/>
</dbReference>
<dbReference type="Gene3D" id="1.10.630.10">
    <property type="entry name" value="Cytochrome P450"/>
    <property type="match status" value="1"/>
</dbReference>
<dbReference type="PANTHER" id="PTHR46300:SF2">
    <property type="entry name" value="CYTOCHROME P450 MONOOXYGENASE ALNH-RELATED"/>
    <property type="match status" value="1"/>
</dbReference>
<organism evidence="17 18">
    <name type="scientific">Tetrapyrgos nigripes</name>
    <dbReference type="NCBI Taxonomy" id="182062"/>
    <lineage>
        <taxon>Eukaryota</taxon>
        <taxon>Fungi</taxon>
        <taxon>Dikarya</taxon>
        <taxon>Basidiomycota</taxon>
        <taxon>Agaricomycotina</taxon>
        <taxon>Agaricomycetes</taxon>
        <taxon>Agaricomycetidae</taxon>
        <taxon>Agaricales</taxon>
        <taxon>Marasmiineae</taxon>
        <taxon>Marasmiaceae</taxon>
        <taxon>Tetrapyrgos</taxon>
    </lineage>
</organism>
<dbReference type="GO" id="GO:0020037">
    <property type="term" value="F:heme binding"/>
    <property type="evidence" value="ECO:0007669"/>
    <property type="project" value="InterPro"/>
</dbReference>
<dbReference type="PRINTS" id="PR00463">
    <property type="entry name" value="EP450I"/>
</dbReference>
<evidence type="ECO:0000256" key="1">
    <source>
        <dbReference type="ARBA" id="ARBA00001971"/>
    </source>
</evidence>
<keyword evidence="11 15" id="KW-0503">Monooxygenase</keyword>
<evidence type="ECO:0000256" key="5">
    <source>
        <dbReference type="ARBA" id="ARBA00022617"/>
    </source>
</evidence>
<dbReference type="GO" id="GO:0016705">
    <property type="term" value="F:oxidoreductase activity, acting on paired donors, with incorporation or reduction of molecular oxygen"/>
    <property type="evidence" value="ECO:0007669"/>
    <property type="project" value="InterPro"/>
</dbReference>
<gene>
    <name evidence="17" type="ORF">D9758_017438</name>
</gene>
<dbReference type="AlphaFoldDB" id="A0A8H5C4G1"/>
<dbReference type="InterPro" id="IPR036396">
    <property type="entry name" value="Cyt_P450_sf"/>
</dbReference>
<evidence type="ECO:0000256" key="11">
    <source>
        <dbReference type="ARBA" id="ARBA00023033"/>
    </source>
</evidence>
<keyword evidence="18" id="KW-1185">Reference proteome</keyword>
<protein>
    <recommendedName>
        <fullName evidence="19">Cytochrome P450</fullName>
    </recommendedName>
</protein>
<evidence type="ECO:0000256" key="15">
    <source>
        <dbReference type="RuleBase" id="RU000461"/>
    </source>
</evidence>
<dbReference type="Proteomes" id="UP000559256">
    <property type="component" value="Unassembled WGS sequence"/>
</dbReference>
<keyword evidence="7 14" id="KW-0479">Metal-binding</keyword>
<dbReference type="InterPro" id="IPR002401">
    <property type="entry name" value="Cyt_P450_E_grp-I"/>
</dbReference>
<feature type="binding site" description="axial binding residue" evidence="14">
    <location>
        <position position="486"/>
    </location>
    <ligand>
        <name>heme</name>
        <dbReference type="ChEBI" id="CHEBI:30413"/>
    </ligand>
    <ligandPart>
        <name>Fe</name>
        <dbReference type="ChEBI" id="CHEBI:18248"/>
    </ligandPart>
</feature>
<evidence type="ECO:0000313" key="17">
    <source>
        <dbReference type="EMBL" id="KAF5335042.1"/>
    </source>
</evidence>
<keyword evidence="8 16" id="KW-1133">Transmembrane helix</keyword>
<keyword evidence="12 16" id="KW-0472">Membrane</keyword>
<dbReference type="EMBL" id="JAACJM010000248">
    <property type="protein sequence ID" value="KAF5335042.1"/>
    <property type="molecule type" value="Genomic_DNA"/>
</dbReference>
<evidence type="ECO:0008006" key="19">
    <source>
        <dbReference type="Google" id="ProtNLM"/>
    </source>
</evidence>
<reference evidence="17 18" key="1">
    <citation type="journal article" date="2020" name="ISME J.">
        <title>Uncovering the hidden diversity of litter-decomposition mechanisms in mushroom-forming fungi.</title>
        <authorList>
            <person name="Floudas D."/>
            <person name="Bentzer J."/>
            <person name="Ahren D."/>
            <person name="Johansson T."/>
            <person name="Persson P."/>
            <person name="Tunlid A."/>
        </authorList>
    </citation>
    <scope>NUCLEOTIDE SEQUENCE [LARGE SCALE GENOMIC DNA]</scope>
    <source>
        <strain evidence="17 18">CBS 291.85</strain>
    </source>
</reference>
<keyword evidence="5 14" id="KW-0349">Heme</keyword>
<dbReference type="CDD" id="cd11065">
    <property type="entry name" value="CYP64-like"/>
    <property type="match status" value="1"/>
</dbReference>
<keyword evidence="6 16" id="KW-0812">Transmembrane</keyword>
<dbReference type="InterPro" id="IPR017972">
    <property type="entry name" value="Cyt_P450_CS"/>
</dbReference>
<feature type="transmembrane region" description="Helical" evidence="16">
    <location>
        <begin position="31"/>
        <end position="52"/>
    </location>
</feature>
<keyword evidence="13" id="KW-0325">Glycoprotein</keyword>
<evidence type="ECO:0000313" key="18">
    <source>
        <dbReference type="Proteomes" id="UP000559256"/>
    </source>
</evidence>
<evidence type="ECO:0000256" key="16">
    <source>
        <dbReference type="SAM" id="Phobius"/>
    </source>
</evidence>
<evidence type="ECO:0000256" key="9">
    <source>
        <dbReference type="ARBA" id="ARBA00023002"/>
    </source>
</evidence>
<evidence type="ECO:0000256" key="14">
    <source>
        <dbReference type="PIRSR" id="PIRSR602401-1"/>
    </source>
</evidence>